<keyword evidence="1" id="KW-0472">Membrane</keyword>
<keyword evidence="3" id="KW-1185">Reference proteome</keyword>
<keyword evidence="1" id="KW-0812">Transmembrane</keyword>
<sequence length="606" mass="69666">MAEEVALKQAVYVLTDDTPNMVQKIFHFEIRKYVSSILRLQLTILSVFLSLPFIEDKSMQVIIIVANTTFLYDFLARHFCGGKKGRLLEPTESNSKVYKITSWKFILYVIRPCAPVIAATGLLIPISVIILEYYGIISFFINVLTMENLSEKFQNSNRKVETVTAVIFCVLVLLILVSKWKSPKFVLLGISVFSLGHLENIIITNFCVGWYPEWYSSACLLYQLICDFFIFFFTLCMNFMLSLRDGRKYSISLVYLGYLLFAICLPAAAVHYSTDEHFTFQFGMDSKIGLEFDQLNVTEWNQIKLFQLDTTVQRIQFVCMELFFVVASNNFGSIITMFSNPLKKERAKNPKDKSAGGWQPKCVYLIRRSRLIFGPFLIVPYFWCLVFMGRRLMSFVPTVVIGPVFKNDDLVALSIGSMLVQLFAASFGTIVKKTLVLYVPILATITVLLTFVFEINQVSIFSAFSHFWFFSSDVLFLEAEGNVYLLRIWRFFLKSVLGLWLLIVPARIVVTEMNSFYLAYRFPLCLGYSTIFSVCCFSYLWVVVKQHVQVKLAEENSTIKSKESADNKAGDLFPDWFKRYEDKSILSLILNCFVGEEPVISDRMEP</sequence>
<feature type="transmembrane region" description="Helical" evidence="1">
    <location>
        <begin position="220"/>
        <end position="241"/>
    </location>
</feature>
<feature type="transmembrane region" description="Helical" evidence="1">
    <location>
        <begin position="410"/>
        <end position="428"/>
    </location>
</feature>
<feature type="transmembrane region" description="Helical" evidence="1">
    <location>
        <begin position="491"/>
        <end position="510"/>
    </location>
</feature>
<gene>
    <name evidence="2" type="ORF">L596_021706</name>
</gene>
<accession>A0A4V6XVW6</accession>
<evidence type="ECO:0000313" key="2">
    <source>
        <dbReference type="EMBL" id="TKR69565.1"/>
    </source>
</evidence>
<dbReference type="Proteomes" id="UP000298663">
    <property type="component" value="Unassembled WGS sequence"/>
</dbReference>
<feature type="transmembrane region" description="Helical" evidence="1">
    <location>
        <begin position="371"/>
        <end position="390"/>
    </location>
</feature>
<organism evidence="2 3">
    <name type="scientific">Steinernema carpocapsae</name>
    <name type="common">Entomopathogenic nematode</name>
    <dbReference type="NCBI Taxonomy" id="34508"/>
    <lineage>
        <taxon>Eukaryota</taxon>
        <taxon>Metazoa</taxon>
        <taxon>Ecdysozoa</taxon>
        <taxon>Nematoda</taxon>
        <taxon>Chromadorea</taxon>
        <taxon>Rhabditida</taxon>
        <taxon>Tylenchina</taxon>
        <taxon>Panagrolaimomorpha</taxon>
        <taxon>Strongyloidoidea</taxon>
        <taxon>Steinernematidae</taxon>
        <taxon>Steinernema</taxon>
    </lineage>
</organism>
<name>A0A4V6XVW6_STECR</name>
<feature type="transmembrane region" description="Helical" evidence="1">
    <location>
        <begin position="185"/>
        <end position="208"/>
    </location>
</feature>
<reference evidence="2 3" key="1">
    <citation type="journal article" date="2015" name="Genome Biol.">
        <title>Comparative genomics of Steinernema reveals deeply conserved gene regulatory networks.</title>
        <authorList>
            <person name="Dillman A.R."/>
            <person name="Macchietto M."/>
            <person name="Porter C.F."/>
            <person name="Rogers A."/>
            <person name="Williams B."/>
            <person name="Antoshechkin I."/>
            <person name="Lee M.M."/>
            <person name="Goodwin Z."/>
            <person name="Lu X."/>
            <person name="Lewis E.E."/>
            <person name="Goodrich-Blair H."/>
            <person name="Stock S.P."/>
            <person name="Adams B.J."/>
            <person name="Sternberg P.W."/>
            <person name="Mortazavi A."/>
        </authorList>
    </citation>
    <scope>NUCLEOTIDE SEQUENCE [LARGE SCALE GENOMIC DNA]</scope>
    <source>
        <strain evidence="2 3">ALL</strain>
    </source>
</reference>
<evidence type="ECO:0000313" key="3">
    <source>
        <dbReference type="Proteomes" id="UP000298663"/>
    </source>
</evidence>
<keyword evidence="1" id="KW-1133">Transmembrane helix</keyword>
<feature type="transmembrane region" description="Helical" evidence="1">
    <location>
        <begin position="253"/>
        <end position="272"/>
    </location>
</feature>
<dbReference type="AlphaFoldDB" id="A0A4V6XVW6"/>
<feature type="transmembrane region" description="Helical" evidence="1">
    <location>
        <begin position="516"/>
        <end position="542"/>
    </location>
</feature>
<dbReference type="EMBL" id="AZBU02000007">
    <property type="protein sequence ID" value="TKR69565.1"/>
    <property type="molecule type" value="Genomic_DNA"/>
</dbReference>
<evidence type="ECO:0000256" key="1">
    <source>
        <dbReference type="SAM" id="Phobius"/>
    </source>
</evidence>
<feature type="transmembrane region" description="Helical" evidence="1">
    <location>
        <begin position="160"/>
        <end position="178"/>
    </location>
</feature>
<reference evidence="2 3" key="2">
    <citation type="journal article" date="2019" name="G3 (Bethesda)">
        <title>Hybrid Assembly of the Genome of the Entomopathogenic Nematode Steinernema carpocapsae Identifies the X-Chromosome.</title>
        <authorList>
            <person name="Serra L."/>
            <person name="Macchietto M."/>
            <person name="Macias-Munoz A."/>
            <person name="McGill C.J."/>
            <person name="Rodriguez I.M."/>
            <person name="Rodriguez B."/>
            <person name="Murad R."/>
            <person name="Mortazavi A."/>
        </authorList>
    </citation>
    <scope>NUCLEOTIDE SEQUENCE [LARGE SCALE GENOMIC DNA]</scope>
    <source>
        <strain evidence="2 3">ALL</strain>
    </source>
</reference>
<proteinExistence type="predicted"/>
<feature type="transmembrane region" description="Helical" evidence="1">
    <location>
        <begin position="435"/>
        <end position="453"/>
    </location>
</feature>
<protein>
    <submittedName>
        <fullName evidence="2">Uncharacterized protein</fullName>
    </submittedName>
</protein>
<comment type="caution">
    <text evidence="2">The sequence shown here is derived from an EMBL/GenBank/DDBJ whole genome shotgun (WGS) entry which is preliminary data.</text>
</comment>
<feature type="transmembrane region" description="Helical" evidence="1">
    <location>
        <begin position="116"/>
        <end position="140"/>
    </location>
</feature>
<feature type="transmembrane region" description="Helical" evidence="1">
    <location>
        <begin position="315"/>
        <end position="338"/>
    </location>
</feature>